<dbReference type="InterPro" id="IPR025671">
    <property type="entry name" value="HXXEE"/>
</dbReference>
<dbReference type="EMBL" id="PEBN01000091">
    <property type="protein sequence ID" value="PHV55164.1"/>
    <property type="molecule type" value="Genomic_DNA"/>
</dbReference>
<evidence type="ECO:0000256" key="1">
    <source>
        <dbReference type="SAM" id="Phobius"/>
    </source>
</evidence>
<comment type="caution">
    <text evidence="2">The sequence shown here is derived from an EMBL/GenBank/DDBJ whole genome shotgun (WGS) entry which is preliminary data.</text>
</comment>
<dbReference type="Pfam" id="PF13787">
    <property type="entry name" value="HXXEE"/>
    <property type="match status" value="1"/>
</dbReference>
<reference evidence="2 3" key="1">
    <citation type="submission" date="2017-10" db="EMBL/GenBank/DDBJ databases">
        <title>Whole-genome sequence of three Streptococcus macedonicus strains isolated from Italian cheeses of the Veneto region.</title>
        <authorList>
            <person name="Treu L."/>
            <person name="De Diego-Diaz B."/>
            <person name="Papadimitriou K."/>
            <person name="Tsakalidou E."/>
            <person name="Corich V."/>
            <person name="Giacomini A."/>
        </authorList>
    </citation>
    <scope>NUCLEOTIDE SEQUENCE [LARGE SCALE GENOMIC DNA]</scope>
    <source>
        <strain evidence="2 3">19AS</strain>
    </source>
</reference>
<accession>A0AAP8FWT4</accession>
<dbReference type="RefSeq" id="WP_065972681.1">
    <property type="nucleotide sequence ID" value="NZ_PEBN01000091.1"/>
</dbReference>
<feature type="transmembrane region" description="Helical" evidence="1">
    <location>
        <begin position="74"/>
        <end position="92"/>
    </location>
</feature>
<gene>
    <name evidence="2" type="ORF">CS009_11705</name>
</gene>
<feature type="transmembrane region" description="Helical" evidence="1">
    <location>
        <begin position="48"/>
        <end position="68"/>
    </location>
</feature>
<keyword evidence="1" id="KW-1133">Transmembrane helix</keyword>
<feature type="transmembrane region" description="Helical" evidence="1">
    <location>
        <begin position="129"/>
        <end position="151"/>
    </location>
</feature>
<sequence>MIPVDFLLIFPSLFMIHEMEEIIFMPNFISNQQNNESFKKINSYYTPFIFNLIVLEELLLLLITLIISCKFNNFTFYETIVIAYIYHIFLHIGQCILLKKYVPGTASGIITAIYCLAYILLYLGNDYLLYLYSLLTLIFIICNLIFCFKILNYKLK</sequence>
<dbReference type="Proteomes" id="UP000221763">
    <property type="component" value="Unassembled WGS sequence"/>
</dbReference>
<dbReference type="AlphaFoldDB" id="A0AAP8FWT4"/>
<protein>
    <submittedName>
        <fullName evidence="2">HXXEE domain-containing protein</fullName>
    </submittedName>
</protein>
<organism evidence="2 3">
    <name type="scientific">Streptococcus macedonicus</name>
    <name type="common">Streptococcus gallolyticus macedonicus</name>
    <dbReference type="NCBI Taxonomy" id="59310"/>
    <lineage>
        <taxon>Bacteria</taxon>
        <taxon>Bacillati</taxon>
        <taxon>Bacillota</taxon>
        <taxon>Bacilli</taxon>
        <taxon>Lactobacillales</taxon>
        <taxon>Streptococcaceae</taxon>
        <taxon>Streptococcus</taxon>
    </lineage>
</organism>
<name>A0AAP8FWT4_STRMC</name>
<keyword evidence="1" id="KW-0812">Transmembrane</keyword>
<evidence type="ECO:0000313" key="2">
    <source>
        <dbReference type="EMBL" id="PHV55164.1"/>
    </source>
</evidence>
<proteinExistence type="predicted"/>
<keyword evidence="1" id="KW-0472">Membrane</keyword>
<feature type="transmembrane region" description="Helical" evidence="1">
    <location>
        <begin position="104"/>
        <end position="123"/>
    </location>
</feature>
<evidence type="ECO:0000313" key="3">
    <source>
        <dbReference type="Proteomes" id="UP000221763"/>
    </source>
</evidence>